<feature type="transmembrane region" description="Helical" evidence="2">
    <location>
        <begin position="331"/>
        <end position="355"/>
    </location>
</feature>
<reference evidence="3 4" key="1">
    <citation type="submission" date="2019-01" db="EMBL/GenBank/DDBJ databases">
        <title>Novel species of Cellulomonas.</title>
        <authorList>
            <person name="Liu Q."/>
            <person name="Xin Y.-H."/>
        </authorList>
    </citation>
    <scope>NUCLEOTIDE SEQUENCE [LARGE SCALE GENOMIC DNA]</scope>
    <source>
        <strain evidence="3 4">HLT2-17</strain>
    </source>
</reference>
<organism evidence="3 4">
    <name type="scientific">Pengzhenrongella frigida</name>
    <dbReference type="NCBI Taxonomy" id="1259133"/>
    <lineage>
        <taxon>Bacteria</taxon>
        <taxon>Bacillati</taxon>
        <taxon>Actinomycetota</taxon>
        <taxon>Actinomycetes</taxon>
        <taxon>Micrococcales</taxon>
        <taxon>Pengzhenrongella</taxon>
    </lineage>
</organism>
<dbReference type="GO" id="GO:0005975">
    <property type="term" value="P:carbohydrate metabolic process"/>
    <property type="evidence" value="ECO:0007669"/>
    <property type="project" value="UniProtKB-ARBA"/>
</dbReference>
<accession>A0A4Q5N575</accession>
<feature type="transmembrane region" description="Helical" evidence="2">
    <location>
        <begin position="176"/>
        <end position="202"/>
    </location>
</feature>
<dbReference type="Proteomes" id="UP000293764">
    <property type="component" value="Unassembled WGS sequence"/>
</dbReference>
<feature type="transmembrane region" description="Helical" evidence="2">
    <location>
        <begin position="266"/>
        <end position="292"/>
    </location>
</feature>
<keyword evidence="2" id="KW-1133">Transmembrane helix</keyword>
<dbReference type="RefSeq" id="WP_130101749.1">
    <property type="nucleotide sequence ID" value="NZ_SDWW01000010.1"/>
</dbReference>
<evidence type="ECO:0000313" key="4">
    <source>
        <dbReference type="Proteomes" id="UP000293764"/>
    </source>
</evidence>
<name>A0A4Q5N575_9MICO</name>
<keyword evidence="4" id="KW-1185">Reference proteome</keyword>
<comment type="caution">
    <text evidence="3">The sequence shown here is derived from an EMBL/GenBank/DDBJ whole genome shotgun (WGS) entry which is preliminary data.</text>
</comment>
<evidence type="ECO:0000256" key="1">
    <source>
        <dbReference type="SAM" id="MobiDB-lite"/>
    </source>
</evidence>
<dbReference type="Gene3D" id="2.60.40.10">
    <property type="entry name" value="Immunoglobulins"/>
    <property type="match status" value="4"/>
</dbReference>
<feature type="transmembrane region" description="Helical" evidence="2">
    <location>
        <begin position="24"/>
        <end position="49"/>
    </location>
</feature>
<dbReference type="EMBL" id="SDWW01000010">
    <property type="protein sequence ID" value="RYV51927.1"/>
    <property type="molecule type" value="Genomic_DNA"/>
</dbReference>
<evidence type="ECO:0000313" key="3">
    <source>
        <dbReference type="EMBL" id="RYV51927.1"/>
    </source>
</evidence>
<keyword evidence="2" id="KW-0472">Membrane</keyword>
<feature type="transmembrane region" description="Helical" evidence="2">
    <location>
        <begin position="223"/>
        <end position="246"/>
    </location>
</feature>
<evidence type="ECO:0000256" key="2">
    <source>
        <dbReference type="SAM" id="Phobius"/>
    </source>
</evidence>
<protein>
    <submittedName>
        <fullName evidence="3">Ig-like domain repeat protein</fullName>
    </submittedName>
</protein>
<feature type="compositionally biased region" description="Low complexity" evidence="1">
    <location>
        <begin position="301"/>
        <end position="319"/>
    </location>
</feature>
<dbReference type="InterPro" id="IPR013783">
    <property type="entry name" value="Ig-like_fold"/>
</dbReference>
<feature type="region of interest" description="Disordered" evidence="1">
    <location>
        <begin position="298"/>
        <end position="321"/>
    </location>
</feature>
<feature type="transmembrane region" description="Helical" evidence="2">
    <location>
        <begin position="115"/>
        <end position="138"/>
    </location>
</feature>
<dbReference type="OrthoDB" id="5088030at2"/>
<gene>
    <name evidence="3" type="ORF">EUA98_05880</name>
</gene>
<keyword evidence="2" id="KW-0812">Transmembrane</keyword>
<proteinExistence type="predicted"/>
<sequence>MTTTPDSALPHALVNLRASGRPAVLLRTVGAGLPAVLGAPVVVAVGLLLLSATGDYATGSSTSALVRSLAADAIVMLASAAALVLGVLTVAALHGQAHRGERTRVRTATGRALAAFPRLAAALTLLAVGLAVALVAWAPLVAVALGTAVVRWIQHRRSVPAEPVASGLPPTVRQALVWAVPFLPLAAVVAVMVASVAASLSAPGSVVGLLRLAVARVCTEKRALLLLVAFVVPVSAGLTWLTVTAATAVQGDTTGVVLASDSTSSAVALGTLVLGAGLVVLMGVVGAAVAVLTPADATTRPTGGPTASASPAAPSTPGPLRRRNASLARTAMVVIVALGASLTATSASATAPLAMAPGDLLVPEVLLVVEGSGPAPTLIASITVADGDAGGTVQFIVDDQAYGVPVPVVLDPDSGTHRGSVTLDPPVILAAGSHALSVGFTPSSALVAPGTAAPVSYSVAGGPWTPRVTATVADVGGAPQLQATVSVFGANTPGGGDARGTVQFFVDDVAFGTPVGLVSGGDGNSYTHAERALTPALAPGVYLITAVFSPSSTDTLAGTSTPTRYEVFAAPTLTPTLTLGLQPGVTSARPQLTAMVRVTDGDPAGTVQFLDGTTPIGGVLALRELVESPGTFVAWLDPTPLLAPGIHDFTFRYTPGSPLVAPGTSAAVTHTVKLPTTTRISAPVGARVGEPARIVVTVTPDPASSTALVPTGQVLVGAGATFVYLPLVDGSATWDVAALPARTVRASFEGSADFDVSSASADVAPDVPIVATAMTVVLPDVADANVGADLRATVALTVPAEPGTVVTGGVQAFWGGVLLTEGLLLDGAVDLAIPTAGLPVGAVDLRFVYVQALGFGPAVVEQTVDLAAAGTGVAIVAVPDAGPVGWGDPHHLTVTVTAALDGPRTLELREPTAFGHRVLRTVPLFVVGGSAVVPLDLTRALLPGDWTLHAVVLAAGRNAEGTSADVTVRVDQATSSTALSLTNAAGSALGTGAVGEPITLTAEVRSPIAGSPPVGSVQFLADGVPVASGTLDGTGRANATFTPTQRGTAVLTARYADSPFTNRWTASTGTRSMVVTGTPATAPVAAWSGSFTPDDTHLRLTYRPAPGGPAPTGTVEIVTATGTVLTTGTLVAGVFERPVPITGGSPVLTARYLGDGRYAGRSDTLPATLVTPWTPSVTLTGSRPTVAFAEVLDLNVAVGDVPLGLVESVTVVAVDPAGVRSAAGTITLTSDGTGYLEVFPYRPGVHTYVVEIAFVAGADLATATSAPVAVTVGPVPVPRLTLEVAPRTYPTGGFPLDLVVTAADLPTGGTGLAVGDTVVLHAADGTALATTTLTEQNGQLQGRLRTAALDAGTYALTASASYGPFGQTTTSPELSVVVVPAAMSLSAHADPVVVGRNARVDLSVSVDTRLPSQTLLLPVTVSFEGSVQTVMLTRRAGGDPFADPNGAVFVGSTIAYTTHAGQRTLHMSTAGDGLQIGAGARDFVVTVDKKATTVDFVPQGQMAAATPLTVRARALSGGPEALAPTGSIEIKLESTGGSCLAPVGGECTIDAAFVLGGLQRIVATYLGDDENLRSEWAAVVAISNRSSRLVATYSPTPDKWVTGDPVTVSWATTTTGLPAKGTVVASFGGPTCSGPAVAGSCTVTLAQTPGGPAGWFGYTVEFFPTDDAPRARVDGGVTPATCIVTPVPRGTVEVVTGTPCRRGTEPGVMYGGTVRVTTAPLATGHVVTTWTIGGNLVSTSPDRSYTFRPSGGGAVEYTDAYAPACFTLSVGPTKYESTMRWGKDGTWAVLSVLTPPNCHDPRTPTAADREALKYGQPQYAAGTVVTLRADSLDNGPRSVATPWLALDTLRGATPVPGQPGLSTVVMDADRNVYATFRVDDCVRPALDTIVGGTLTIEKSVRPSSTKYLEPASGACTAHDGSAGFVRGTQLTLKAAGTDGTTFLYFTRAGKNDGYVHQLDATGAETIDRAGRQDIVAFGAVPTNLPPATYTSAVEDLNGLGAKFGEIRCVAVHTVSSAPTTAYGSAIDFSHGPSCSSQPSTSTTTIAGSYTIRDRTDWYIASGGLATSTKYSLVNFTGLGPRGQATPVWSTSEGLVEYPDRWDRRGLAGTRGPYIDLESGAEITVFLNFRPDSCTAPVVNLPQGGSYGFTSASPDPFCMEGLMSKNQRATLIGDSSVSTPLLIPIFSTPNPRVADLSNARAASDGRSYGVRTVDINTFWGHTGDELTWDLEYCASLDLTVRVRDGAGDYSVLSDDEAAALVADDGGCAPLYARPGRTANVSLSPDGSYAYTIVKGTSAPVRTVDSVGNLGGTGSLDLQVTCYGVSTGERVYVVTAGNCPGDSSRFTKGTVVEVQVAPNSDERMDGWYGGAVDGEYGDRAWVIVDRDRSVNADIHHPKWNEVLANGFSSFTQRVISVGGMVITGMVMAQSYVAQAAVTAMKYTTAAVRALGYDGKVLDAIDTAARVITAEMQALQVAAGCLAGWAEGKHVTAQLADALPTTTGTDPADKVKAALEAALKKRGNAATPGGAAGIAQNLVNAFGSNLGMYGQDARKSWENFAPQVGQCIQDGLKGSAATI</sequence>
<feature type="transmembrane region" description="Helical" evidence="2">
    <location>
        <begin position="69"/>
        <end position="94"/>
    </location>
</feature>